<proteinExistence type="predicted"/>
<name>A0A3A8NBE5_9BACT</name>
<protein>
    <submittedName>
        <fullName evidence="1">Serine/threonine protein kinase</fullName>
    </submittedName>
</protein>
<sequence>VAFYADARLKGEGDGGVFREGPVTGEVYTDERPQLPKGTLLYGYLWTGNKDRLLGRYTEARLPNGRTVPVCIELGNYDDLGAGTGDESKPGEIWTRRNLGGIAVERWR</sequence>
<keyword evidence="2" id="KW-1185">Reference proteome</keyword>
<evidence type="ECO:0000313" key="2">
    <source>
        <dbReference type="Proteomes" id="UP000273405"/>
    </source>
</evidence>
<organism evidence="1 2">
    <name type="scientific">Corallococcus sicarius</name>
    <dbReference type="NCBI Taxonomy" id="2316726"/>
    <lineage>
        <taxon>Bacteria</taxon>
        <taxon>Pseudomonadati</taxon>
        <taxon>Myxococcota</taxon>
        <taxon>Myxococcia</taxon>
        <taxon>Myxococcales</taxon>
        <taxon>Cystobacterineae</taxon>
        <taxon>Myxococcaceae</taxon>
        <taxon>Corallococcus</taxon>
    </lineage>
</organism>
<dbReference type="AlphaFoldDB" id="A0A3A8NBE5"/>
<keyword evidence="1" id="KW-0723">Serine/threonine-protein kinase</keyword>
<evidence type="ECO:0000313" key="1">
    <source>
        <dbReference type="EMBL" id="RKH41687.1"/>
    </source>
</evidence>
<dbReference type="GO" id="GO:0004674">
    <property type="term" value="F:protein serine/threonine kinase activity"/>
    <property type="evidence" value="ECO:0007669"/>
    <property type="project" value="UniProtKB-KW"/>
</dbReference>
<comment type="caution">
    <text evidence="1">The sequence shown here is derived from an EMBL/GenBank/DDBJ whole genome shotgun (WGS) entry which is preliminary data.</text>
</comment>
<dbReference type="EMBL" id="RAWG01000102">
    <property type="protein sequence ID" value="RKH41687.1"/>
    <property type="molecule type" value="Genomic_DNA"/>
</dbReference>
<keyword evidence="1" id="KW-0418">Kinase</keyword>
<feature type="non-terminal residue" evidence="1">
    <location>
        <position position="1"/>
    </location>
</feature>
<accession>A0A3A8NBE5</accession>
<keyword evidence="1" id="KW-0808">Transferase</keyword>
<gene>
    <name evidence="1" type="ORF">D7X12_17760</name>
</gene>
<dbReference type="Proteomes" id="UP000273405">
    <property type="component" value="Unassembled WGS sequence"/>
</dbReference>
<reference evidence="2" key="1">
    <citation type="submission" date="2018-09" db="EMBL/GenBank/DDBJ databases">
        <authorList>
            <person name="Livingstone P.G."/>
            <person name="Whitworth D.E."/>
        </authorList>
    </citation>
    <scope>NUCLEOTIDE SEQUENCE [LARGE SCALE GENOMIC DNA]</scope>
    <source>
        <strain evidence="2">CA040B</strain>
    </source>
</reference>